<dbReference type="AlphaFoldDB" id="A0A8I0HDW2"/>
<evidence type="ECO:0000313" key="1">
    <source>
        <dbReference type="EMBL" id="MBD4338543.1"/>
    </source>
</evidence>
<feature type="non-terminal residue" evidence="1">
    <location>
        <position position="20"/>
    </location>
</feature>
<protein>
    <submittedName>
        <fullName evidence="1">DUF5056 domain-containing protein</fullName>
    </submittedName>
</protein>
<dbReference type="EMBL" id="JAABFR010001612">
    <property type="protein sequence ID" value="MBD4338543.1"/>
    <property type="molecule type" value="Genomic_DNA"/>
</dbReference>
<name>A0A8I0HDW2_XANCI</name>
<proteinExistence type="predicted"/>
<sequence>MMENDDKLLTSFFAEHRQEI</sequence>
<dbReference type="Proteomes" id="UP000653002">
    <property type="component" value="Unassembled WGS sequence"/>
</dbReference>
<comment type="caution">
    <text evidence="1">The sequence shown here is derived from an EMBL/GenBank/DDBJ whole genome shotgun (WGS) entry which is preliminary data.</text>
</comment>
<gene>
    <name evidence="1" type="ORF">GUH15_21300</name>
</gene>
<accession>A0A8I0HDW2</accession>
<organism evidence="1 2">
    <name type="scientific">Xanthomonas citri pv. citri</name>
    <dbReference type="NCBI Taxonomy" id="611301"/>
    <lineage>
        <taxon>Bacteria</taxon>
        <taxon>Pseudomonadati</taxon>
        <taxon>Pseudomonadota</taxon>
        <taxon>Gammaproteobacteria</taxon>
        <taxon>Lysobacterales</taxon>
        <taxon>Lysobacteraceae</taxon>
        <taxon>Xanthomonas</taxon>
    </lineage>
</organism>
<reference evidence="1" key="1">
    <citation type="submission" date="2020-01" db="EMBL/GenBank/DDBJ databases">
        <authorList>
            <person name="Richard D."/>
        </authorList>
    </citation>
    <scope>NUCLEOTIDE SEQUENCE</scope>
    <source>
        <strain evidence="1">JP541</strain>
    </source>
</reference>
<evidence type="ECO:0000313" key="2">
    <source>
        <dbReference type="Proteomes" id="UP000653002"/>
    </source>
</evidence>